<evidence type="ECO:0000256" key="11">
    <source>
        <dbReference type="ARBA" id="ARBA00072739"/>
    </source>
</evidence>
<feature type="compositionally biased region" description="Low complexity" evidence="13">
    <location>
        <begin position="254"/>
        <end position="300"/>
    </location>
</feature>
<name>A0AAV4J4I2_9GAST</name>
<dbReference type="GO" id="GO:0005975">
    <property type="term" value="P:carbohydrate metabolic process"/>
    <property type="evidence" value="ECO:0007669"/>
    <property type="project" value="InterPro"/>
</dbReference>
<comment type="subcellular location">
    <subcellularLocation>
        <location evidence="1">Cytoplasm</location>
    </subcellularLocation>
</comment>
<comment type="subunit">
    <text evidence="10">Interacts with EGFR.</text>
</comment>
<evidence type="ECO:0000256" key="12">
    <source>
        <dbReference type="RuleBase" id="RU000489"/>
    </source>
</evidence>
<proteinExistence type="inferred from homology"/>
<comment type="similarity">
    <text evidence="2">Belongs to the glycosyl hydrolase 18 family. Chitinase class II subfamily.</text>
</comment>
<dbReference type="GO" id="GO:0006032">
    <property type="term" value="P:chitin catabolic process"/>
    <property type="evidence" value="ECO:0007669"/>
    <property type="project" value="UniProtKB-ARBA"/>
</dbReference>
<keyword evidence="8" id="KW-1015">Disulfide bond</keyword>
<dbReference type="PANTHER" id="PTHR11177">
    <property type="entry name" value="CHITINASE"/>
    <property type="match status" value="1"/>
</dbReference>
<dbReference type="InterPro" id="IPR029070">
    <property type="entry name" value="Chitinase_insertion_sf"/>
</dbReference>
<dbReference type="Gene3D" id="3.10.50.10">
    <property type="match status" value="1"/>
</dbReference>
<keyword evidence="5" id="KW-0732">Signal</keyword>
<dbReference type="FunFam" id="3.20.20.80:FF:000007">
    <property type="entry name" value="Acidic mammalian chitinase"/>
    <property type="match status" value="1"/>
</dbReference>
<evidence type="ECO:0000256" key="3">
    <source>
        <dbReference type="ARBA" id="ARBA00022490"/>
    </source>
</evidence>
<sequence length="682" mass="73965">MVSVLQYQAKARIRLGSPTLINYEDFFSEERSERKGDTTTVASFALLPILLLLQGGGADSNFCQGKSDGLHANPNDCSKYYTCHVGITYEHTCGTLVFNSAPSILSCDFPHNVDCLPGGVRGTNPGHCHGKSDGLHPHPTDCSKYYNCHNGNGVATACPPGTLFNIDRQYCDWENNVACVGGTGRTKTSFCTGKADGLYPNPSDCNKYYQCYNSGTTADNSCSAGLYFDPVLKVCNWPENVQCSTVPTTAPTAAPPTIQTSAQTAAPPTTQTAAPTATSTTVHTAASTATQTAAPTSAPTNAPPAGSPCQRRVCYHTNWSQYRTGAGKFLPSNLDPFLCTHIMYSFANLVNNRLVAFEWNDESTDSQIGNYELVTNLKQQNAELKVLLAVGGWNMASAPFTAMVATPQTRAHFISTSIDFLRGHNFDGLDLDWEYPADRGSPPEDRNRFTALVQELRAAFDAEGILTNRQALLLTAAVAAGKEKIDKGYDIPAISAELDFINLMTYDLHGSWESVTGHNSPLYAGDHESGDKRQFNVDWAASYWVSNGCPPDKLVVGLPLYGRSFTLTTGSTTVNSPASPGLSGPFTKEAGYASYYEVCDMLKQADAQPNFLQDQRVPYLVLGNQWMGYDSPSSLREKVRYTRSKGYGGVMVWAIDLDDFSGSFCNNGPYPLLNAIQDECQL</sequence>
<evidence type="ECO:0000256" key="9">
    <source>
        <dbReference type="ARBA" id="ARBA00023295"/>
    </source>
</evidence>
<dbReference type="PROSITE" id="PS51910">
    <property type="entry name" value="GH18_2"/>
    <property type="match status" value="1"/>
</dbReference>
<dbReference type="AlphaFoldDB" id="A0AAV4J4I2"/>
<feature type="domain" description="Chitin-binding type-2" evidence="14">
    <location>
        <begin position="60"/>
        <end position="117"/>
    </location>
</feature>
<feature type="domain" description="Chitin-binding type-2" evidence="14">
    <location>
        <begin position="125"/>
        <end position="181"/>
    </location>
</feature>
<keyword evidence="9 12" id="KW-0326">Glycosidase</keyword>
<dbReference type="InterPro" id="IPR017853">
    <property type="entry name" value="GH"/>
</dbReference>
<evidence type="ECO:0000256" key="1">
    <source>
        <dbReference type="ARBA" id="ARBA00004496"/>
    </source>
</evidence>
<keyword evidence="6 12" id="KW-0378">Hydrolase</keyword>
<dbReference type="InterPro" id="IPR002557">
    <property type="entry name" value="Chitin-bd_dom"/>
</dbReference>
<dbReference type="FunFam" id="3.10.50.10:FF:000001">
    <property type="entry name" value="Chitinase 3-like 1"/>
    <property type="match status" value="1"/>
</dbReference>
<dbReference type="GO" id="GO:0005576">
    <property type="term" value="C:extracellular region"/>
    <property type="evidence" value="ECO:0007669"/>
    <property type="project" value="InterPro"/>
</dbReference>
<evidence type="ECO:0000259" key="15">
    <source>
        <dbReference type="PROSITE" id="PS51910"/>
    </source>
</evidence>
<dbReference type="PROSITE" id="PS50940">
    <property type="entry name" value="CHIT_BIND_II"/>
    <property type="match status" value="3"/>
</dbReference>
<evidence type="ECO:0000256" key="10">
    <source>
        <dbReference type="ARBA" id="ARBA00062006"/>
    </source>
</evidence>
<dbReference type="InterPro" id="IPR036508">
    <property type="entry name" value="Chitin-bd_dom_sf"/>
</dbReference>
<feature type="region of interest" description="Disordered" evidence="13">
    <location>
        <begin position="254"/>
        <end position="307"/>
    </location>
</feature>
<dbReference type="SUPFAM" id="SSF54556">
    <property type="entry name" value="Chitinase insertion domain"/>
    <property type="match status" value="1"/>
</dbReference>
<dbReference type="SMART" id="SM00494">
    <property type="entry name" value="ChtBD2"/>
    <property type="match status" value="3"/>
</dbReference>
<dbReference type="FunFam" id="2.170.140.10:FF:000001">
    <property type="entry name" value="Acidic mammalian chitinase"/>
    <property type="match status" value="1"/>
</dbReference>
<dbReference type="GO" id="GO:0005737">
    <property type="term" value="C:cytoplasm"/>
    <property type="evidence" value="ECO:0007669"/>
    <property type="project" value="UniProtKB-SubCell"/>
</dbReference>
<dbReference type="InterPro" id="IPR001223">
    <property type="entry name" value="Glyco_hydro18_cat"/>
</dbReference>
<evidence type="ECO:0000256" key="4">
    <source>
        <dbReference type="ARBA" id="ARBA00022669"/>
    </source>
</evidence>
<keyword evidence="7" id="KW-0391">Immunity</keyword>
<dbReference type="Pfam" id="PF00704">
    <property type="entry name" value="Glyco_hydro_18"/>
    <property type="match status" value="1"/>
</dbReference>
<gene>
    <name evidence="16" type="ORF">ElyMa_001490700</name>
</gene>
<dbReference type="InterPro" id="IPR011583">
    <property type="entry name" value="Chitinase_II/V-like_cat"/>
</dbReference>
<dbReference type="Proteomes" id="UP000762676">
    <property type="component" value="Unassembled WGS sequence"/>
</dbReference>
<dbReference type="PROSITE" id="PS01095">
    <property type="entry name" value="GH18_1"/>
    <property type="match status" value="1"/>
</dbReference>
<dbReference type="Gene3D" id="3.20.20.80">
    <property type="entry name" value="Glycosidases"/>
    <property type="match status" value="1"/>
</dbReference>
<keyword evidence="3" id="KW-0963">Cytoplasm</keyword>
<comment type="caution">
    <text evidence="16">The sequence shown here is derived from an EMBL/GenBank/DDBJ whole genome shotgun (WGS) entry which is preliminary data.</text>
</comment>
<evidence type="ECO:0000256" key="2">
    <source>
        <dbReference type="ARBA" id="ARBA00009121"/>
    </source>
</evidence>
<dbReference type="CDD" id="cd02872">
    <property type="entry name" value="GH18_chitolectin_chitotriosidase"/>
    <property type="match status" value="1"/>
</dbReference>
<dbReference type="GO" id="GO:0008061">
    <property type="term" value="F:chitin binding"/>
    <property type="evidence" value="ECO:0007669"/>
    <property type="project" value="UniProtKB-KW"/>
</dbReference>
<dbReference type="InterPro" id="IPR050314">
    <property type="entry name" value="Glycosyl_Hydrlase_18"/>
</dbReference>
<evidence type="ECO:0000259" key="14">
    <source>
        <dbReference type="PROSITE" id="PS50940"/>
    </source>
</evidence>
<dbReference type="EMBL" id="BMAT01002950">
    <property type="protein sequence ID" value="GFS17185.1"/>
    <property type="molecule type" value="Genomic_DNA"/>
</dbReference>
<keyword evidence="17" id="KW-1185">Reference proteome</keyword>
<dbReference type="GO" id="GO:0004568">
    <property type="term" value="F:chitinase activity"/>
    <property type="evidence" value="ECO:0007669"/>
    <property type="project" value="UniProtKB-ARBA"/>
</dbReference>
<accession>A0AAV4J4I2</accession>
<evidence type="ECO:0000313" key="16">
    <source>
        <dbReference type="EMBL" id="GFS17185.1"/>
    </source>
</evidence>
<evidence type="ECO:0000256" key="5">
    <source>
        <dbReference type="ARBA" id="ARBA00022729"/>
    </source>
</evidence>
<dbReference type="InterPro" id="IPR001579">
    <property type="entry name" value="Glyco_hydro_18_chit_AS"/>
</dbReference>
<dbReference type="SUPFAM" id="SSF51445">
    <property type="entry name" value="(Trans)glycosidases"/>
    <property type="match status" value="1"/>
</dbReference>
<evidence type="ECO:0000256" key="7">
    <source>
        <dbReference type="ARBA" id="ARBA00022859"/>
    </source>
</evidence>
<evidence type="ECO:0000256" key="6">
    <source>
        <dbReference type="ARBA" id="ARBA00022801"/>
    </source>
</evidence>
<feature type="domain" description="GH18" evidence="15">
    <location>
        <begin position="310"/>
        <end position="682"/>
    </location>
</feature>
<feature type="domain" description="Chitin-binding type-2" evidence="14">
    <location>
        <begin position="188"/>
        <end position="245"/>
    </location>
</feature>
<protein>
    <recommendedName>
        <fullName evidence="11">Acidic mammalian chitinase</fullName>
    </recommendedName>
</protein>
<evidence type="ECO:0000313" key="17">
    <source>
        <dbReference type="Proteomes" id="UP000762676"/>
    </source>
</evidence>
<evidence type="ECO:0000256" key="8">
    <source>
        <dbReference type="ARBA" id="ARBA00023157"/>
    </source>
</evidence>
<dbReference type="PANTHER" id="PTHR11177:SF317">
    <property type="entry name" value="CHITINASE 12-RELATED"/>
    <property type="match status" value="1"/>
</dbReference>
<dbReference type="Gene3D" id="2.170.140.10">
    <property type="entry name" value="Chitin binding domain"/>
    <property type="match status" value="3"/>
</dbReference>
<organism evidence="16 17">
    <name type="scientific">Elysia marginata</name>
    <dbReference type="NCBI Taxonomy" id="1093978"/>
    <lineage>
        <taxon>Eukaryota</taxon>
        <taxon>Metazoa</taxon>
        <taxon>Spiralia</taxon>
        <taxon>Lophotrochozoa</taxon>
        <taxon>Mollusca</taxon>
        <taxon>Gastropoda</taxon>
        <taxon>Heterobranchia</taxon>
        <taxon>Euthyneura</taxon>
        <taxon>Panpulmonata</taxon>
        <taxon>Sacoglossa</taxon>
        <taxon>Placobranchoidea</taxon>
        <taxon>Plakobranchidae</taxon>
        <taxon>Elysia</taxon>
    </lineage>
</organism>
<keyword evidence="4" id="KW-0147">Chitin-binding</keyword>
<dbReference type="SMART" id="SM00636">
    <property type="entry name" value="Glyco_18"/>
    <property type="match status" value="1"/>
</dbReference>
<dbReference type="GO" id="GO:0002376">
    <property type="term" value="P:immune system process"/>
    <property type="evidence" value="ECO:0007669"/>
    <property type="project" value="UniProtKB-KW"/>
</dbReference>
<dbReference type="SUPFAM" id="SSF57625">
    <property type="entry name" value="Invertebrate chitin-binding proteins"/>
    <property type="match status" value="3"/>
</dbReference>
<reference evidence="16 17" key="1">
    <citation type="journal article" date="2021" name="Elife">
        <title>Chloroplast acquisition without the gene transfer in kleptoplastic sea slugs, Plakobranchus ocellatus.</title>
        <authorList>
            <person name="Maeda T."/>
            <person name="Takahashi S."/>
            <person name="Yoshida T."/>
            <person name="Shimamura S."/>
            <person name="Takaki Y."/>
            <person name="Nagai Y."/>
            <person name="Toyoda A."/>
            <person name="Suzuki Y."/>
            <person name="Arimoto A."/>
            <person name="Ishii H."/>
            <person name="Satoh N."/>
            <person name="Nishiyama T."/>
            <person name="Hasebe M."/>
            <person name="Maruyama T."/>
            <person name="Minagawa J."/>
            <person name="Obokata J."/>
            <person name="Shigenobu S."/>
        </authorList>
    </citation>
    <scope>NUCLEOTIDE SEQUENCE [LARGE SCALE GENOMIC DNA]</scope>
</reference>
<evidence type="ECO:0000256" key="13">
    <source>
        <dbReference type="SAM" id="MobiDB-lite"/>
    </source>
</evidence>
<dbReference type="Pfam" id="PF01607">
    <property type="entry name" value="CBM_14"/>
    <property type="match status" value="3"/>
</dbReference>